<dbReference type="OrthoDB" id="9813917at2"/>
<protein>
    <recommendedName>
        <fullName evidence="3 10">Gluconokinase</fullName>
        <ecNumber evidence="3 10">2.7.1.12</ecNumber>
    </recommendedName>
</protein>
<keyword evidence="7 10" id="KW-0067">ATP-binding</keyword>
<evidence type="ECO:0000313" key="11">
    <source>
        <dbReference type="EMBL" id="SEA57745.1"/>
    </source>
</evidence>
<keyword evidence="8" id="KW-0311">Gluconate utilization</keyword>
<dbReference type="InterPro" id="IPR006001">
    <property type="entry name" value="Therm_gnt_kin"/>
</dbReference>
<organism evidence="11 12">
    <name type="scientific">Arachidicoccus rhizosphaerae</name>
    <dbReference type="NCBI Taxonomy" id="551991"/>
    <lineage>
        <taxon>Bacteria</taxon>
        <taxon>Pseudomonadati</taxon>
        <taxon>Bacteroidota</taxon>
        <taxon>Chitinophagia</taxon>
        <taxon>Chitinophagales</taxon>
        <taxon>Chitinophagaceae</taxon>
        <taxon>Arachidicoccus</taxon>
    </lineage>
</organism>
<comment type="pathway">
    <text evidence="1">Carbohydrate acid metabolism.</text>
</comment>
<evidence type="ECO:0000256" key="1">
    <source>
        <dbReference type="ARBA" id="ARBA00004761"/>
    </source>
</evidence>
<name>A0A1H4CBD2_9BACT</name>
<gene>
    <name evidence="11" type="ORF">SAMN05192529_1305</name>
</gene>
<dbReference type="InterPro" id="IPR027417">
    <property type="entry name" value="P-loop_NTPase"/>
</dbReference>
<dbReference type="GO" id="GO:0019521">
    <property type="term" value="P:D-gluconate metabolic process"/>
    <property type="evidence" value="ECO:0007669"/>
    <property type="project" value="UniProtKB-KW"/>
</dbReference>
<dbReference type="EC" id="2.7.1.12" evidence="3 10"/>
<evidence type="ECO:0000256" key="4">
    <source>
        <dbReference type="ARBA" id="ARBA00022679"/>
    </source>
</evidence>
<dbReference type="CDD" id="cd02021">
    <property type="entry name" value="GntK"/>
    <property type="match status" value="1"/>
</dbReference>
<evidence type="ECO:0000256" key="5">
    <source>
        <dbReference type="ARBA" id="ARBA00022741"/>
    </source>
</evidence>
<keyword evidence="6 10" id="KW-0418">Kinase</keyword>
<dbReference type="GO" id="GO:0005737">
    <property type="term" value="C:cytoplasm"/>
    <property type="evidence" value="ECO:0007669"/>
    <property type="project" value="TreeGrafter"/>
</dbReference>
<dbReference type="SUPFAM" id="SSF52540">
    <property type="entry name" value="P-loop containing nucleoside triphosphate hydrolases"/>
    <property type="match status" value="1"/>
</dbReference>
<dbReference type="AlphaFoldDB" id="A0A1H4CBD2"/>
<dbReference type="FunFam" id="3.40.50.300:FF:000522">
    <property type="entry name" value="Gluconokinase"/>
    <property type="match status" value="1"/>
</dbReference>
<evidence type="ECO:0000256" key="6">
    <source>
        <dbReference type="ARBA" id="ARBA00022777"/>
    </source>
</evidence>
<comment type="catalytic activity">
    <reaction evidence="9 10">
        <text>D-gluconate + ATP = 6-phospho-D-gluconate + ADP + H(+)</text>
        <dbReference type="Rhea" id="RHEA:19433"/>
        <dbReference type="ChEBI" id="CHEBI:15378"/>
        <dbReference type="ChEBI" id="CHEBI:18391"/>
        <dbReference type="ChEBI" id="CHEBI:30616"/>
        <dbReference type="ChEBI" id="CHEBI:58759"/>
        <dbReference type="ChEBI" id="CHEBI:456216"/>
        <dbReference type="EC" id="2.7.1.12"/>
    </reaction>
</comment>
<evidence type="ECO:0000256" key="8">
    <source>
        <dbReference type="ARBA" id="ARBA00023064"/>
    </source>
</evidence>
<evidence type="ECO:0000256" key="10">
    <source>
        <dbReference type="RuleBase" id="RU363066"/>
    </source>
</evidence>
<reference evidence="11 12" key="1">
    <citation type="submission" date="2016-10" db="EMBL/GenBank/DDBJ databases">
        <authorList>
            <person name="de Groot N.N."/>
        </authorList>
    </citation>
    <scope>NUCLEOTIDE SEQUENCE [LARGE SCALE GENOMIC DNA]</scope>
    <source>
        <strain evidence="11 12">Vu-144</strain>
    </source>
</reference>
<dbReference type="Pfam" id="PF13671">
    <property type="entry name" value="AAA_33"/>
    <property type="match status" value="1"/>
</dbReference>
<keyword evidence="5 10" id="KW-0547">Nucleotide-binding</keyword>
<sequence length="172" mass="19368">MQGKCIIVMGVSGCGKSTIAKAIEKKTGAIFLEGDDFHSPENIAKMHNGHPLTDQDRAGWLAAIHTKVGELTSEGKEVIVSCSALKENYRNTLRNHISKIQFIYLKGSFSLIHKWMAARKGHFMPAALLKSQFDTLQEPTTKEKDVITIYLQPNLKKEIYEVYERLRAKGFM</sequence>
<evidence type="ECO:0000313" key="12">
    <source>
        <dbReference type="Proteomes" id="UP000199041"/>
    </source>
</evidence>
<dbReference type="PANTHER" id="PTHR43442">
    <property type="entry name" value="GLUCONOKINASE-RELATED"/>
    <property type="match status" value="1"/>
</dbReference>
<proteinExistence type="inferred from homology"/>
<dbReference type="RefSeq" id="WP_091400922.1">
    <property type="nucleotide sequence ID" value="NZ_FNQY01000030.1"/>
</dbReference>
<evidence type="ECO:0000256" key="3">
    <source>
        <dbReference type="ARBA" id="ARBA00012054"/>
    </source>
</evidence>
<evidence type="ECO:0000256" key="9">
    <source>
        <dbReference type="ARBA" id="ARBA00048090"/>
    </source>
</evidence>
<dbReference type="GO" id="GO:0005524">
    <property type="term" value="F:ATP binding"/>
    <property type="evidence" value="ECO:0007669"/>
    <property type="project" value="UniProtKB-KW"/>
</dbReference>
<evidence type="ECO:0000256" key="2">
    <source>
        <dbReference type="ARBA" id="ARBA00008420"/>
    </source>
</evidence>
<evidence type="ECO:0000256" key="7">
    <source>
        <dbReference type="ARBA" id="ARBA00022840"/>
    </source>
</evidence>
<comment type="similarity">
    <text evidence="2 10">Belongs to the gluconokinase GntK/GntV family.</text>
</comment>
<dbReference type="STRING" id="551991.SAMN05192529_1305"/>
<accession>A0A1H4CBD2</accession>
<dbReference type="GO" id="GO:0046316">
    <property type="term" value="F:gluconokinase activity"/>
    <property type="evidence" value="ECO:0007669"/>
    <property type="project" value="UniProtKB-EC"/>
</dbReference>
<dbReference type="PANTHER" id="PTHR43442:SF3">
    <property type="entry name" value="GLUCONOKINASE-RELATED"/>
    <property type="match status" value="1"/>
</dbReference>
<keyword evidence="4 10" id="KW-0808">Transferase</keyword>
<dbReference type="NCBIfam" id="TIGR01313">
    <property type="entry name" value="therm_gnt_kin"/>
    <property type="match status" value="1"/>
</dbReference>
<dbReference type="Gene3D" id="3.40.50.300">
    <property type="entry name" value="P-loop containing nucleotide triphosphate hydrolases"/>
    <property type="match status" value="1"/>
</dbReference>
<keyword evidence="12" id="KW-1185">Reference proteome</keyword>
<dbReference type="Proteomes" id="UP000199041">
    <property type="component" value="Unassembled WGS sequence"/>
</dbReference>
<dbReference type="EMBL" id="FNQY01000030">
    <property type="protein sequence ID" value="SEA57745.1"/>
    <property type="molecule type" value="Genomic_DNA"/>
</dbReference>